<dbReference type="GO" id="GO:0046872">
    <property type="term" value="F:metal ion binding"/>
    <property type="evidence" value="ECO:0007669"/>
    <property type="project" value="UniProtKB-KW"/>
</dbReference>
<dbReference type="EMBL" id="CP000505">
    <property type="protein sequence ID" value="ABL78282.1"/>
    <property type="molecule type" value="Genomic_DNA"/>
</dbReference>
<organism evidence="6 7">
    <name type="scientific">Thermofilum pendens (strain DSM 2475 / Hrk 5)</name>
    <dbReference type="NCBI Taxonomy" id="368408"/>
    <lineage>
        <taxon>Archaea</taxon>
        <taxon>Thermoproteota</taxon>
        <taxon>Thermoprotei</taxon>
        <taxon>Thermofilales</taxon>
        <taxon>Thermofilaceae</taxon>
        <taxon>Thermofilum</taxon>
    </lineage>
</organism>
<proteinExistence type="predicted"/>
<keyword evidence="2" id="KW-0479">Metal-binding</keyword>
<dbReference type="GO" id="GO:0003824">
    <property type="term" value="F:catalytic activity"/>
    <property type="evidence" value="ECO:0007669"/>
    <property type="project" value="InterPro"/>
</dbReference>
<dbReference type="HOGENOM" id="CLU_062674_0_1_2"/>
<name>A1RYK2_THEPD</name>
<dbReference type="InterPro" id="IPR058240">
    <property type="entry name" value="rSAM_sf"/>
</dbReference>
<sequence length="374" mass="43448">MRFREEYEYISLIRPDSVTVWEYPEVRERLSHYLGVLRGEKPARYRVARRMPVDYDEKAPLEELLDVHRSYSRDFEKVYAESVEKGLEKNLPSKSYLDLKIEIAKRMLRSCFFCEWRCMVNREEGKRGVCGLGKEVRVASAFLHVGEEAPLVPSGTIFFTGCSFKCVYCQNWDISTRVDNGEKVTPQELAGIATALYLRGARNINYVGGNPDQQLHVILESLRYMDVNVPLLWNSNMYMSQEALSLLLDVVDIWLPDFKYGNDDCARRLSGVPRYFEVVSRNHKVVCDAGRDIIIRHLVLPSHVECCTKPVLKWISENCPRALVNVMDQYRPEHLVARFPQRWPEIARRPTASEIREAYEYADRLGLAWRPVSL</sequence>
<dbReference type="SFLD" id="SFLDS00029">
    <property type="entry name" value="Radical_SAM"/>
    <property type="match status" value="1"/>
</dbReference>
<dbReference type="Gene3D" id="3.20.20.70">
    <property type="entry name" value="Aldolase class I"/>
    <property type="match status" value="1"/>
</dbReference>
<dbReference type="GO" id="GO:0051536">
    <property type="term" value="F:iron-sulfur cluster binding"/>
    <property type="evidence" value="ECO:0007669"/>
    <property type="project" value="UniProtKB-KW"/>
</dbReference>
<dbReference type="InterPro" id="IPR040085">
    <property type="entry name" value="MJ0674-like"/>
</dbReference>
<evidence type="ECO:0000256" key="3">
    <source>
        <dbReference type="ARBA" id="ARBA00023004"/>
    </source>
</evidence>
<evidence type="ECO:0000256" key="4">
    <source>
        <dbReference type="ARBA" id="ARBA00023014"/>
    </source>
</evidence>
<dbReference type="RefSeq" id="WP_011752547.1">
    <property type="nucleotide sequence ID" value="NC_008698.1"/>
</dbReference>
<evidence type="ECO:0000259" key="5">
    <source>
        <dbReference type="Pfam" id="PF04055"/>
    </source>
</evidence>
<dbReference type="GeneID" id="4600824"/>
<feature type="domain" description="Radical SAM core" evidence="5">
    <location>
        <begin position="157"/>
        <end position="313"/>
    </location>
</feature>
<dbReference type="SFLD" id="SFLDG01099">
    <property type="entry name" value="Uncharacterised_Radical_SAM_Su"/>
    <property type="match status" value="1"/>
</dbReference>
<dbReference type="InterPro" id="IPR007197">
    <property type="entry name" value="rSAM"/>
</dbReference>
<reference evidence="7" key="1">
    <citation type="journal article" date="2008" name="J. Bacteriol.">
        <title>Genome sequence of Thermofilum pendens reveals an exceptional loss of biosynthetic pathways without genome reduction.</title>
        <authorList>
            <person name="Anderson I."/>
            <person name="Rodriguez J."/>
            <person name="Susanti D."/>
            <person name="Porat I."/>
            <person name="Reich C."/>
            <person name="Ulrich L.E."/>
            <person name="Elkins J.G."/>
            <person name="Mavromatis K."/>
            <person name="Lykidis A."/>
            <person name="Kim E."/>
            <person name="Thompson L.S."/>
            <person name="Nolan M."/>
            <person name="Land M."/>
            <person name="Copeland A."/>
            <person name="Lapidus A."/>
            <person name="Lucas S."/>
            <person name="Detter C."/>
            <person name="Zhulin I.B."/>
            <person name="Olsen G.J."/>
            <person name="Whitman W."/>
            <person name="Mukhopadhyay B."/>
            <person name="Bristow J."/>
            <person name="Kyrpides N."/>
        </authorList>
    </citation>
    <scope>NUCLEOTIDE SEQUENCE [LARGE SCALE GENOMIC DNA]</scope>
    <source>
        <strain evidence="7">DSM 2475 / Hrk 5</strain>
    </source>
</reference>
<keyword evidence="3" id="KW-0408">Iron</keyword>
<dbReference type="eggNOG" id="arCOG00934">
    <property type="taxonomic scope" value="Archaea"/>
</dbReference>
<evidence type="ECO:0000256" key="2">
    <source>
        <dbReference type="ARBA" id="ARBA00022723"/>
    </source>
</evidence>
<dbReference type="PANTHER" id="PTHR43075">
    <property type="entry name" value="FORMATE LYASE ACTIVATING ENZYME, PUTATIVE (AFU_ORTHOLOGUE AFUA_2G15630)-RELATED"/>
    <property type="match status" value="1"/>
</dbReference>
<gene>
    <name evidence="6" type="ordered locus">Tpen_0881</name>
</gene>
<dbReference type="KEGG" id="tpe:Tpen_0881"/>
<evidence type="ECO:0000256" key="1">
    <source>
        <dbReference type="ARBA" id="ARBA00022691"/>
    </source>
</evidence>
<dbReference type="InterPro" id="IPR013785">
    <property type="entry name" value="Aldolase_TIM"/>
</dbReference>
<dbReference type="CDD" id="cd01335">
    <property type="entry name" value="Radical_SAM"/>
    <property type="match status" value="1"/>
</dbReference>
<dbReference type="EnsemblBacteria" id="ABL78282">
    <property type="protein sequence ID" value="ABL78282"/>
    <property type="gene ID" value="Tpen_0881"/>
</dbReference>
<keyword evidence="4" id="KW-0411">Iron-sulfur</keyword>
<dbReference type="AlphaFoldDB" id="A1RYK2"/>
<dbReference type="SUPFAM" id="SSF102114">
    <property type="entry name" value="Radical SAM enzymes"/>
    <property type="match status" value="1"/>
</dbReference>
<dbReference type="PANTHER" id="PTHR43075:SF1">
    <property type="entry name" value="FORMATE LYASE ACTIVATING ENZYME, PUTATIVE (AFU_ORTHOLOGUE AFUA_2G15630)-RELATED"/>
    <property type="match status" value="1"/>
</dbReference>
<dbReference type="OrthoDB" id="371936at2157"/>
<keyword evidence="7" id="KW-1185">Reference proteome</keyword>
<evidence type="ECO:0000313" key="7">
    <source>
        <dbReference type="Proteomes" id="UP000000641"/>
    </source>
</evidence>
<dbReference type="Proteomes" id="UP000000641">
    <property type="component" value="Chromosome"/>
</dbReference>
<dbReference type="STRING" id="368408.Tpen_0881"/>
<accession>A1RYK2</accession>
<keyword evidence="1" id="KW-0949">S-adenosyl-L-methionine</keyword>
<protein>
    <submittedName>
        <fullName evidence="6">Radical SAM domain protein</fullName>
    </submittedName>
</protein>
<dbReference type="Pfam" id="PF04055">
    <property type="entry name" value="Radical_SAM"/>
    <property type="match status" value="1"/>
</dbReference>
<evidence type="ECO:0000313" key="6">
    <source>
        <dbReference type="EMBL" id="ABL78282.1"/>
    </source>
</evidence>